<dbReference type="GO" id="GO:0005524">
    <property type="term" value="F:ATP binding"/>
    <property type="evidence" value="ECO:0007669"/>
    <property type="project" value="UniProtKB-UniRule"/>
</dbReference>
<evidence type="ECO:0000256" key="5">
    <source>
        <dbReference type="ARBA" id="ARBA00022917"/>
    </source>
</evidence>
<dbReference type="InterPro" id="IPR002305">
    <property type="entry name" value="aa-tRNA-synth_Ic"/>
</dbReference>
<dbReference type="SUPFAM" id="SSF52374">
    <property type="entry name" value="Nucleotidylyl transferase"/>
    <property type="match status" value="1"/>
</dbReference>
<reference evidence="12" key="1">
    <citation type="submission" date="2015-02" db="EMBL/GenBank/DDBJ databases">
        <title>Description and complete genome sequence of the first cultured representative of the subdivision 5 of the Verrucomicrobia phylum.</title>
        <authorList>
            <person name="Spring S."/>
            <person name="Bunk B."/>
            <person name="Sproer C."/>
            <person name="Klenk H.-P."/>
        </authorList>
    </citation>
    <scope>NUCLEOTIDE SEQUENCE [LARGE SCALE GENOMIC DNA]</scope>
    <source>
        <strain evidence="12">L21-Fru-AB</strain>
    </source>
</reference>
<dbReference type="Gene3D" id="1.10.240.10">
    <property type="entry name" value="Tyrosyl-Transfer RNA Synthetase"/>
    <property type="match status" value="1"/>
</dbReference>
<dbReference type="PROSITE" id="PS00178">
    <property type="entry name" value="AA_TRNA_LIGASE_I"/>
    <property type="match status" value="1"/>
</dbReference>
<comment type="subunit">
    <text evidence="8">Homodimer.</text>
</comment>
<evidence type="ECO:0000313" key="11">
    <source>
        <dbReference type="EMBL" id="AKJ64271.1"/>
    </source>
</evidence>
<evidence type="ECO:0000256" key="3">
    <source>
        <dbReference type="ARBA" id="ARBA00022741"/>
    </source>
</evidence>
<evidence type="ECO:0000256" key="8">
    <source>
        <dbReference type="HAMAP-Rule" id="MF_00140"/>
    </source>
</evidence>
<dbReference type="InterPro" id="IPR024109">
    <property type="entry name" value="Trp-tRNA-ligase_bac-type"/>
</dbReference>
<evidence type="ECO:0000256" key="4">
    <source>
        <dbReference type="ARBA" id="ARBA00022840"/>
    </source>
</evidence>
<keyword evidence="3 8" id="KW-0547">Nucleotide-binding</keyword>
<dbReference type="NCBIfam" id="TIGR00233">
    <property type="entry name" value="trpS"/>
    <property type="match status" value="1"/>
</dbReference>
<accession>A0A0G3ECN9</accession>
<dbReference type="EMBL" id="CP010904">
    <property type="protein sequence ID" value="AKJ64271.1"/>
    <property type="molecule type" value="Genomic_DNA"/>
</dbReference>
<evidence type="ECO:0000256" key="7">
    <source>
        <dbReference type="ARBA" id="ARBA00049929"/>
    </source>
</evidence>
<keyword evidence="8" id="KW-0963">Cytoplasm</keyword>
<dbReference type="PATRIC" id="fig|1609981.3.peg.1061"/>
<dbReference type="CDD" id="cd00806">
    <property type="entry name" value="TrpRS_core"/>
    <property type="match status" value="1"/>
</dbReference>
<comment type="catalytic activity">
    <reaction evidence="7 8">
        <text>tRNA(Trp) + L-tryptophan + ATP = L-tryptophyl-tRNA(Trp) + AMP + diphosphate + H(+)</text>
        <dbReference type="Rhea" id="RHEA:24080"/>
        <dbReference type="Rhea" id="RHEA-COMP:9671"/>
        <dbReference type="Rhea" id="RHEA-COMP:9705"/>
        <dbReference type="ChEBI" id="CHEBI:15378"/>
        <dbReference type="ChEBI" id="CHEBI:30616"/>
        <dbReference type="ChEBI" id="CHEBI:33019"/>
        <dbReference type="ChEBI" id="CHEBI:57912"/>
        <dbReference type="ChEBI" id="CHEBI:78442"/>
        <dbReference type="ChEBI" id="CHEBI:78535"/>
        <dbReference type="ChEBI" id="CHEBI:456215"/>
        <dbReference type="EC" id="6.1.1.2"/>
    </reaction>
</comment>
<keyword evidence="12" id="KW-1185">Reference proteome</keyword>
<evidence type="ECO:0000256" key="9">
    <source>
        <dbReference type="RuleBase" id="RU363036"/>
    </source>
</evidence>
<comment type="function">
    <text evidence="8">Catalyzes the attachment of tryptophan to tRNA(Trp).</text>
</comment>
<dbReference type="GO" id="GO:0006436">
    <property type="term" value="P:tryptophanyl-tRNA aminoacylation"/>
    <property type="evidence" value="ECO:0007669"/>
    <property type="project" value="UniProtKB-UniRule"/>
</dbReference>
<evidence type="ECO:0000256" key="6">
    <source>
        <dbReference type="ARBA" id="ARBA00023146"/>
    </source>
</evidence>
<feature type="compositionally biased region" description="Basic and acidic residues" evidence="10">
    <location>
        <begin position="309"/>
        <end position="318"/>
    </location>
</feature>
<feature type="short sequence motif" description="'HIGH' region" evidence="8">
    <location>
        <begin position="12"/>
        <end position="20"/>
    </location>
</feature>
<proteinExistence type="inferred from homology"/>
<dbReference type="PRINTS" id="PR01039">
    <property type="entry name" value="TRNASYNTHTRP"/>
</dbReference>
<evidence type="ECO:0000256" key="2">
    <source>
        <dbReference type="ARBA" id="ARBA00022598"/>
    </source>
</evidence>
<dbReference type="InterPro" id="IPR002306">
    <property type="entry name" value="Trp-tRNA-ligase"/>
</dbReference>
<feature type="binding site" evidence="8">
    <location>
        <begin position="11"/>
        <end position="13"/>
    </location>
    <ligand>
        <name>ATP</name>
        <dbReference type="ChEBI" id="CHEBI:30616"/>
    </ligand>
</feature>
<dbReference type="EC" id="6.1.1.2" evidence="8"/>
<dbReference type="STRING" id="1307763.L21SP4_01012"/>
<comment type="similarity">
    <text evidence="1 8 9">Belongs to the class-I aminoacyl-tRNA synthetase family.</text>
</comment>
<dbReference type="AlphaFoldDB" id="A0A0G3ECN9"/>
<dbReference type="FunFam" id="1.10.240.10:FF:000005">
    <property type="entry name" value="Tryptophan--tRNA ligase"/>
    <property type="match status" value="1"/>
</dbReference>
<dbReference type="GO" id="GO:0005829">
    <property type="term" value="C:cytosol"/>
    <property type="evidence" value="ECO:0007669"/>
    <property type="project" value="TreeGrafter"/>
</dbReference>
<dbReference type="PANTHER" id="PTHR43766">
    <property type="entry name" value="TRYPTOPHAN--TRNA LIGASE, MITOCHONDRIAL"/>
    <property type="match status" value="1"/>
</dbReference>
<dbReference type="PANTHER" id="PTHR43766:SF1">
    <property type="entry name" value="TRYPTOPHAN--TRNA LIGASE, MITOCHONDRIAL"/>
    <property type="match status" value="1"/>
</dbReference>
<protein>
    <recommendedName>
        <fullName evidence="8">Tryptophan--tRNA ligase</fullName>
        <ecNumber evidence="8">6.1.1.2</ecNumber>
    </recommendedName>
    <alternativeName>
        <fullName evidence="8">Tryptophanyl-tRNA synthetase</fullName>
        <shortName evidence="8">TrpRS</shortName>
    </alternativeName>
</protein>
<sequence length="333" mass="36853">MAGSRILSGVQPSGKLHLGNYFGMMKPALEMQEEGEAYLFIADYHALTTVHDAARLREWTRDVALDFLACGLDPERTAFYRQSDVPEVHELAWLLSVVTPMGLLERCHSYKDKTARGVTPSHGLFAYPVLMAADILCVQSDKVPVGRDQKQHVEVTRDVAAKFNHQFGEVFRLPAPEIRDSVAVVPGIDGKKMSKTYGNTLDIFGDEKTLKKNVMRIVTDSAPLEAPKDPDTCNLFALYRLLAAGDETEALAERYRAGGLGYGTVKKDLLERIQAYFAPMRARREELARDPEAVEAVLARGAARAREEARRTLSRAREAVGLPPGAIGREDTP</sequence>
<keyword evidence="6 8" id="KW-0030">Aminoacyl-tRNA synthetase</keyword>
<dbReference type="InterPro" id="IPR014729">
    <property type="entry name" value="Rossmann-like_a/b/a_fold"/>
</dbReference>
<feature type="binding site" evidence="8">
    <location>
        <position position="185"/>
    </location>
    <ligand>
        <name>ATP</name>
        <dbReference type="ChEBI" id="CHEBI:30616"/>
    </ligand>
</feature>
<dbReference type="Pfam" id="PF00579">
    <property type="entry name" value="tRNA-synt_1b"/>
    <property type="match status" value="1"/>
</dbReference>
<evidence type="ECO:0000256" key="10">
    <source>
        <dbReference type="SAM" id="MobiDB-lite"/>
    </source>
</evidence>
<evidence type="ECO:0000313" key="12">
    <source>
        <dbReference type="Proteomes" id="UP000035268"/>
    </source>
</evidence>
<keyword evidence="4 8" id="KW-0067">ATP-binding</keyword>
<comment type="subcellular location">
    <subcellularLocation>
        <location evidence="8">Cytoplasm</location>
    </subcellularLocation>
</comment>
<organism evidence="11 12">
    <name type="scientific">Kiritimatiella glycovorans</name>
    <dbReference type="NCBI Taxonomy" id="1307763"/>
    <lineage>
        <taxon>Bacteria</taxon>
        <taxon>Pseudomonadati</taxon>
        <taxon>Kiritimatiellota</taxon>
        <taxon>Kiritimatiellia</taxon>
        <taxon>Kiritimatiellales</taxon>
        <taxon>Kiritimatiellaceae</taxon>
        <taxon>Kiritimatiella</taxon>
    </lineage>
</organism>
<dbReference type="GO" id="GO:0004830">
    <property type="term" value="F:tryptophan-tRNA ligase activity"/>
    <property type="evidence" value="ECO:0007669"/>
    <property type="project" value="UniProtKB-UniRule"/>
</dbReference>
<comment type="caution">
    <text evidence="8">Lacks conserved residue(s) required for the propagation of feature annotation.</text>
</comment>
<dbReference type="Proteomes" id="UP000035268">
    <property type="component" value="Chromosome"/>
</dbReference>
<feature type="region of interest" description="Disordered" evidence="10">
    <location>
        <begin position="309"/>
        <end position="333"/>
    </location>
</feature>
<keyword evidence="2 8" id="KW-0436">Ligase</keyword>
<feature type="binding site" evidence="8">
    <location>
        <position position="134"/>
    </location>
    <ligand>
        <name>L-tryptophan</name>
        <dbReference type="ChEBI" id="CHEBI:57912"/>
    </ligand>
</feature>
<keyword evidence="5 8" id="KW-0648">Protein biosynthesis</keyword>
<dbReference type="Gene3D" id="3.40.50.620">
    <property type="entry name" value="HUPs"/>
    <property type="match status" value="1"/>
</dbReference>
<gene>
    <name evidence="8 11" type="primary">trpS</name>
    <name evidence="11" type="ORF">L21SP4_01012</name>
</gene>
<reference evidence="11 12" key="2">
    <citation type="journal article" date="2016" name="ISME J.">
        <title>Characterization of the first cultured representative of Verrucomicrobia subdivision 5 indicates the proposal of a novel phylum.</title>
        <authorList>
            <person name="Spring S."/>
            <person name="Bunk B."/>
            <person name="Sproer C."/>
            <person name="Schumann P."/>
            <person name="Rohde M."/>
            <person name="Tindall B.J."/>
            <person name="Klenk H.P."/>
        </authorList>
    </citation>
    <scope>NUCLEOTIDE SEQUENCE [LARGE SCALE GENOMIC DNA]</scope>
    <source>
        <strain evidence="11 12">L21-Fru-AB</strain>
    </source>
</reference>
<evidence type="ECO:0000256" key="1">
    <source>
        <dbReference type="ARBA" id="ARBA00005594"/>
    </source>
</evidence>
<dbReference type="InterPro" id="IPR050203">
    <property type="entry name" value="Trp-tRNA_synthetase"/>
</dbReference>
<name>A0A0G3ECN9_9BACT</name>
<feature type="binding site" evidence="8">
    <location>
        <begin position="146"/>
        <end position="148"/>
    </location>
    <ligand>
        <name>ATP</name>
        <dbReference type="ChEBI" id="CHEBI:30616"/>
    </ligand>
</feature>
<feature type="binding site" evidence="8">
    <location>
        <begin position="19"/>
        <end position="20"/>
    </location>
    <ligand>
        <name>ATP</name>
        <dbReference type="ChEBI" id="CHEBI:30616"/>
    </ligand>
</feature>
<dbReference type="OrthoDB" id="9801042at2"/>
<dbReference type="RefSeq" id="WP_052881625.1">
    <property type="nucleotide sequence ID" value="NZ_CP010904.1"/>
</dbReference>
<dbReference type="HAMAP" id="MF_00140_B">
    <property type="entry name" value="Trp_tRNA_synth_B"/>
    <property type="match status" value="1"/>
</dbReference>
<dbReference type="KEGG" id="vbl:L21SP4_01012"/>
<dbReference type="InterPro" id="IPR001412">
    <property type="entry name" value="aa-tRNA-synth_I_CS"/>
</dbReference>